<reference evidence="2 3" key="1">
    <citation type="submission" date="2019-03" db="EMBL/GenBank/DDBJ databases">
        <title>Genomic Encyclopedia of Type Strains, Phase III (KMG-III): the genomes of soil and plant-associated and newly described type strains.</title>
        <authorList>
            <person name="Whitman W."/>
        </authorList>
    </citation>
    <scope>NUCLEOTIDE SEQUENCE [LARGE SCALE GENOMIC DNA]</scope>
    <source>
        <strain evidence="2 3">CGMCC 1.7660</strain>
    </source>
</reference>
<comment type="caution">
    <text evidence="2">The sequence shown here is derived from an EMBL/GenBank/DDBJ whole genome shotgun (WGS) entry which is preliminary data.</text>
</comment>
<protein>
    <submittedName>
        <fullName evidence="2">DnaJ-like protein</fullName>
    </submittedName>
</protein>
<keyword evidence="3" id="KW-1185">Reference proteome</keyword>
<name>A0A4R6WVH4_9PROT</name>
<dbReference type="Pfam" id="PF00226">
    <property type="entry name" value="DnaJ"/>
    <property type="match status" value="1"/>
</dbReference>
<dbReference type="RefSeq" id="WP_133612226.1">
    <property type="nucleotide sequence ID" value="NZ_SNYW01000006.1"/>
</dbReference>
<dbReference type="InterPro" id="IPR049210">
    <property type="entry name" value="DUF6812"/>
</dbReference>
<dbReference type="InterPro" id="IPR001623">
    <property type="entry name" value="DnaJ_domain"/>
</dbReference>
<dbReference type="SMART" id="SM00271">
    <property type="entry name" value="DnaJ"/>
    <property type="match status" value="1"/>
</dbReference>
<dbReference type="Proteomes" id="UP000295783">
    <property type="component" value="Unassembled WGS sequence"/>
</dbReference>
<dbReference type="SUPFAM" id="SSF46565">
    <property type="entry name" value="Chaperone J-domain"/>
    <property type="match status" value="1"/>
</dbReference>
<feature type="domain" description="J" evidence="1">
    <location>
        <begin position="81"/>
        <end position="149"/>
    </location>
</feature>
<dbReference type="OrthoDB" id="7353246at2"/>
<evidence type="ECO:0000313" key="2">
    <source>
        <dbReference type="EMBL" id="TDQ84180.1"/>
    </source>
</evidence>
<sequence length="149" mass="16869">MFESSQVKKQRIKIMMRIELDDGSERLMFMFVAPNTRVSDTINDTREFLPFENAHGETEIINKHHIRRIVPMEGQAQAGRGPYDVLGIDESASDEEVKAAYRKAIAATHPDNIQSLNLPPDFVELATRKAAQANEAYARIKKLRGKAED</sequence>
<gene>
    <name evidence="2" type="ORF">A8950_0728</name>
</gene>
<dbReference type="Pfam" id="PF20660">
    <property type="entry name" value="DUF6812"/>
    <property type="match status" value="1"/>
</dbReference>
<dbReference type="InterPro" id="IPR036869">
    <property type="entry name" value="J_dom_sf"/>
</dbReference>
<evidence type="ECO:0000259" key="1">
    <source>
        <dbReference type="PROSITE" id="PS50076"/>
    </source>
</evidence>
<dbReference type="Gene3D" id="1.10.287.110">
    <property type="entry name" value="DnaJ domain"/>
    <property type="match status" value="1"/>
</dbReference>
<dbReference type="AlphaFoldDB" id="A0A4R6WVH4"/>
<accession>A0A4R6WVH4</accession>
<dbReference type="CDD" id="cd06257">
    <property type="entry name" value="DnaJ"/>
    <property type="match status" value="1"/>
</dbReference>
<evidence type="ECO:0000313" key="3">
    <source>
        <dbReference type="Proteomes" id="UP000295783"/>
    </source>
</evidence>
<proteinExistence type="predicted"/>
<dbReference type="PRINTS" id="PR00625">
    <property type="entry name" value="JDOMAIN"/>
</dbReference>
<organism evidence="2 3">
    <name type="scientific">Dongia mobilis</name>
    <dbReference type="NCBI Taxonomy" id="578943"/>
    <lineage>
        <taxon>Bacteria</taxon>
        <taxon>Pseudomonadati</taxon>
        <taxon>Pseudomonadota</taxon>
        <taxon>Alphaproteobacteria</taxon>
        <taxon>Rhodospirillales</taxon>
        <taxon>Dongiaceae</taxon>
        <taxon>Dongia</taxon>
    </lineage>
</organism>
<dbReference type="PROSITE" id="PS50076">
    <property type="entry name" value="DNAJ_2"/>
    <property type="match status" value="1"/>
</dbReference>
<dbReference type="EMBL" id="SNYW01000006">
    <property type="protein sequence ID" value="TDQ84180.1"/>
    <property type="molecule type" value="Genomic_DNA"/>
</dbReference>